<dbReference type="EnsemblMetazoa" id="SSS_6095s_mrna">
    <property type="protein sequence ID" value="KAF7491454.1"/>
    <property type="gene ID" value="SSS_6095"/>
</dbReference>
<feature type="compositionally biased region" description="Basic and acidic residues" evidence="1">
    <location>
        <begin position="144"/>
        <end position="153"/>
    </location>
</feature>
<dbReference type="InterPro" id="IPR035892">
    <property type="entry name" value="C2_domain_sf"/>
</dbReference>
<feature type="compositionally biased region" description="Polar residues" evidence="1">
    <location>
        <begin position="181"/>
        <end position="194"/>
    </location>
</feature>
<dbReference type="Gene3D" id="2.60.40.150">
    <property type="entry name" value="C2 domain"/>
    <property type="match status" value="1"/>
</dbReference>
<protein>
    <submittedName>
        <fullName evidence="3">Inactive phospholipase C-like protein 1</fullName>
    </submittedName>
</protein>
<dbReference type="InterPro" id="IPR001192">
    <property type="entry name" value="PI-PLC_fam"/>
</dbReference>
<dbReference type="GO" id="GO:0046488">
    <property type="term" value="P:phosphatidylinositol metabolic process"/>
    <property type="evidence" value="ECO:0007669"/>
    <property type="project" value="TreeGrafter"/>
</dbReference>
<evidence type="ECO:0000313" key="4">
    <source>
        <dbReference type="EnsemblMetazoa" id="KAF7491454.1"/>
    </source>
</evidence>
<keyword evidence="5" id="KW-1185">Reference proteome</keyword>
<dbReference type="GO" id="GO:0051209">
    <property type="term" value="P:release of sequestered calcium ion into cytosol"/>
    <property type="evidence" value="ECO:0007669"/>
    <property type="project" value="TreeGrafter"/>
</dbReference>
<dbReference type="AlphaFoldDB" id="A0A834R5T8"/>
<proteinExistence type="predicted"/>
<dbReference type="CDD" id="cd00275">
    <property type="entry name" value="C2_PLC_like"/>
    <property type="match status" value="1"/>
</dbReference>
<reference evidence="3" key="2">
    <citation type="submission" date="2020-01" db="EMBL/GenBank/DDBJ databases">
        <authorList>
            <person name="Korhonen P.K.K."/>
            <person name="Guangxu M.G."/>
            <person name="Wang T.W."/>
            <person name="Stroehlein A.J.S."/>
            <person name="Young N.D."/>
            <person name="Ang C.-S.A."/>
            <person name="Fernando D.W.F."/>
            <person name="Lu H.L."/>
            <person name="Taylor S.T."/>
            <person name="Ehtesham M.E.M."/>
            <person name="Najaraj S.H.N."/>
            <person name="Harsha G.H.G."/>
            <person name="Madugundu A.M."/>
            <person name="Renuse S.R."/>
            <person name="Holt D.H."/>
            <person name="Pandey A.P."/>
            <person name="Papenfuss A.P."/>
            <person name="Gasser R.B.G."/>
            <person name="Fischer K.F."/>
        </authorList>
    </citation>
    <scope>NUCLEOTIDE SEQUENCE</scope>
    <source>
        <strain evidence="3">SSS_KF_BRIS2020</strain>
    </source>
</reference>
<dbReference type="PANTHER" id="PTHR10336:SF196">
    <property type="entry name" value="PHOSPHOINOSITIDE PHOSPHOLIPASE C"/>
    <property type="match status" value="1"/>
</dbReference>
<evidence type="ECO:0000256" key="1">
    <source>
        <dbReference type="SAM" id="MobiDB-lite"/>
    </source>
</evidence>
<evidence type="ECO:0000259" key="2">
    <source>
        <dbReference type="PROSITE" id="PS50004"/>
    </source>
</evidence>
<dbReference type="PANTHER" id="PTHR10336">
    <property type="entry name" value="PHOSPHOINOSITIDE-SPECIFIC PHOSPHOLIPASE C FAMILY PROTEIN"/>
    <property type="match status" value="1"/>
</dbReference>
<organism evidence="3">
    <name type="scientific">Sarcoptes scabiei</name>
    <name type="common">Itch mite</name>
    <name type="synonym">Acarus scabiei</name>
    <dbReference type="NCBI Taxonomy" id="52283"/>
    <lineage>
        <taxon>Eukaryota</taxon>
        <taxon>Metazoa</taxon>
        <taxon>Ecdysozoa</taxon>
        <taxon>Arthropoda</taxon>
        <taxon>Chelicerata</taxon>
        <taxon>Arachnida</taxon>
        <taxon>Acari</taxon>
        <taxon>Acariformes</taxon>
        <taxon>Sarcoptiformes</taxon>
        <taxon>Astigmata</taxon>
        <taxon>Psoroptidia</taxon>
        <taxon>Sarcoptoidea</taxon>
        <taxon>Sarcoptidae</taxon>
        <taxon>Sarcoptinae</taxon>
        <taxon>Sarcoptes</taxon>
    </lineage>
</organism>
<dbReference type="SMART" id="SM00239">
    <property type="entry name" value="C2"/>
    <property type="match status" value="1"/>
</dbReference>
<dbReference type="PROSITE" id="PS50004">
    <property type="entry name" value="C2"/>
    <property type="match status" value="1"/>
</dbReference>
<dbReference type="Proteomes" id="UP000070412">
    <property type="component" value="Unassembled WGS sequence"/>
</dbReference>
<feature type="region of interest" description="Disordered" evidence="1">
    <location>
        <begin position="621"/>
        <end position="662"/>
    </location>
</feature>
<feature type="compositionally biased region" description="Low complexity" evidence="1">
    <location>
        <begin position="687"/>
        <end position="712"/>
    </location>
</feature>
<feature type="compositionally biased region" description="Basic and acidic residues" evidence="1">
    <location>
        <begin position="207"/>
        <end position="222"/>
    </location>
</feature>
<feature type="compositionally biased region" description="Low complexity" evidence="1">
    <location>
        <begin position="626"/>
        <end position="637"/>
    </location>
</feature>
<dbReference type="GO" id="GO:0007214">
    <property type="term" value="P:gamma-aminobutyric acid signaling pathway"/>
    <property type="evidence" value="ECO:0007669"/>
    <property type="project" value="TreeGrafter"/>
</dbReference>
<feature type="compositionally biased region" description="Basic and acidic residues" evidence="1">
    <location>
        <begin position="166"/>
        <end position="180"/>
    </location>
</feature>
<dbReference type="InterPro" id="IPR000008">
    <property type="entry name" value="C2_dom"/>
</dbReference>
<evidence type="ECO:0000313" key="3">
    <source>
        <dbReference type="EMBL" id="KAF7491454.1"/>
    </source>
</evidence>
<dbReference type="OrthoDB" id="269822at2759"/>
<accession>A0A834R5T8</accession>
<evidence type="ECO:0000313" key="5">
    <source>
        <dbReference type="Proteomes" id="UP000070412"/>
    </source>
</evidence>
<dbReference type="GO" id="GO:0048015">
    <property type="term" value="P:phosphatidylinositol-mediated signaling"/>
    <property type="evidence" value="ECO:0007669"/>
    <property type="project" value="TreeGrafter"/>
</dbReference>
<gene>
    <name evidence="3" type="ORF">SSS_6095</name>
</gene>
<dbReference type="EMBL" id="WVUK01000059">
    <property type="protein sequence ID" value="KAF7491454.1"/>
    <property type="molecule type" value="Genomic_DNA"/>
</dbReference>
<dbReference type="SUPFAM" id="SSF49562">
    <property type="entry name" value="C2 domain (Calcium/lipid-binding domain, CaLB)"/>
    <property type="match status" value="1"/>
</dbReference>
<feature type="region of interest" description="Disordered" evidence="1">
    <location>
        <begin position="681"/>
        <end position="722"/>
    </location>
</feature>
<reference evidence="5" key="1">
    <citation type="journal article" date="2020" name="PLoS Negl. Trop. Dis.">
        <title>High-quality nuclear genome for Sarcoptes scabiei-A critical resource for a neglected parasite.</title>
        <authorList>
            <person name="Korhonen P.K."/>
            <person name="Gasser R.B."/>
            <person name="Ma G."/>
            <person name="Wang T."/>
            <person name="Stroehlein A.J."/>
            <person name="Young N.D."/>
            <person name="Ang C.S."/>
            <person name="Fernando D.D."/>
            <person name="Lu H.C."/>
            <person name="Taylor S."/>
            <person name="Reynolds S.L."/>
            <person name="Mofiz E."/>
            <person name="Najaraj S.H."/>
            <person name="Gowda H."/>
            <person name="Madugundu A."/>
            <person name="Renuse S."/>
            <person name="Holt D."/>
            <person name="Pandey A."/>
            <person name="Papenfuss A.T."/>
            <person name="Fischer K."/>
        </authorList>
    </citation>
    <scope>NUCLEOTIDE SEQUENCE [LARGE SCALE GENOMIC DNA]</scope>
</reference>
<dbReference type="GO" id="GO:0032228">
    <property type="term" value="P:regulation of synaptic transmission, GABAergic"/>
    <property type="evidence" value="ECO:0007669"/>
    <property type="project" value="TreeGrafter"/>
</dbReference>
<name>A0A834R5T8_SARSC</name>
<feature type="compositionally biased region" description="Low complexity" evidence="1">
    <location>
        <begin position="195"/>
        <end position="206"/>
    </location>
</feature>
<dbReference type="GO" id="GO:0004435">
    <property type="term" value="F:phosphatidylinositol-4,5-bisphosphate phospholipase C activity"/>
    <property type="evidence" value="ECO:0007669"/>
    <property type="project" value="TreeGrafter"/>
</dbReference>
<feature type="domain" description="C2" evidence="2">
    <location>
        <begin position="293"/>
        <end position="422"/>
    </location>
</feature>
<feature type="region of interest" description="Disordered" evidence="1">
    <location>
        <begin position="143"/>
        <end position="222"/>
    </location>
</feature>
<sequence>MFDRKFFSYKDQNQSDRIIPRFIANKNNNWIEIKPNQLHNKIIVTNAAITLMNINVVDTNDDDVDEGNKANLEPYEMDLNECNHHILPSLSSLTVSSEKLSKLISSVRIRTDSDWLNSTESTEWINKQEERIQERRIQSFSDRLNADVEDRSKQIQKRTSSTVQTKKLEPKNNKKDEKNSDGINNSRTKNTLTKNHQQNQNYQNSEQNHEKNGEGKNDSEGEKYLSLNNVNTLLQAGSSVKQFSDHESDFNGLLDGQVRLISMSSQPSEQIMNLYREWFKQNSYWALNSKNSRDKLSSFDFRRKELGPVIDPLNIRIKIISGQQLPRPKGATFKADSIDPYVVIQCLGLPIDCSEMRTATVSNDRNNPIFDESFEFNVYLPDLAMIRFLVLDDDYIEDDFIGQLTVPVTCLQPGYRHVRLMNLHDEVIPNASLFIQIALTNRFRFKHKLKRKKSWNQKNLVDLKQLGWRNLDDKIKSIFSLVHKSSLLRNSIEKYLIELCDECCLPESANIAQCLRIIVLRMTTCSSVTSLKIVKTESGYPSLKVDGELTAKLTRTMDLLDRILLELFLAIDQSKNHISFLAEMFKSISNFDYRYEMITNSNCDNLQAIVDDLLNKSSQTNRFDSKSISSSSTSSTSNPNLPNSVKCVVDKPEPSPNHHLHSPISKIFQLNPTVYHSNQEINRQTQSSTSTVNVNSSTSTSVPTSNSTVSSSGSGKNLRQRTTDNRKIENLFVILSIIKNELDCLNKLQNDCRKTFDQIERIARSLERIFEREHKIVLRSNSYVYREISQIDQQNQLSLKTEDEDEIHYKRHSQLNLSDEKYRQTQSLLLSSTNETTHLRGILKKPSPSSVPPTPKNFE</sequence>
<dbReference type="Pfam" id="PF00168">
    <property type="entry name" value="C2"/>
    <property type="match status" value="1"/>
</dbReference>
<reference evidence="4" key="3">
    <citation type="submission" date="2022-06" db="UniProtKB">
        <authorList>
            <consortium name="EnsemblMetazoa"/>
        </authorList>
    </citation>
    <scope>IDENTIFICATION</scope>
</reference>